<accession>A0AAV3QRC9</accession>
<organism evidence="1 2">
    <name type="scientific">Lithospermum erythrorhizon</name>
    <name type="common">Purple gromwell</name>
    <name type="synonym">Lithospermum officinale var. erythrorhizon</name>
    <dbReference type="NCBI Taxonomy" id="34254"/>
    <lineage>
        <taxon>Eukaryota</taxon>
        <taxon>Viridiplantae</taxon>
        <taxon>Streptophyta</taxon>
        <taxon>Embryophyta</taxon>
        <taxon>Tracheophyta</taxon>
        <taxon>Spermatophyta</taxon>
        <taxon>Magnoliopsida</taxon>
        <taxon>eudicotyledons</taxon>
        <taxon>Gunneridae</taxon>
        <taxon>Pentapetalae</taxon>
        <taxon>asterids</taxon>
        <taxon>lamiids</taxon>
        <taxon>Boraginales</taxon>
        <taxon>Boraginaceae</taxon>
        <taxon>Boraginoideae</taxon>
        <taxon>Lithospermeae</taxon>
        <taxon>Lithospermum</taxon>
    </lineage>
</organism>
<dbReference type="PANTHER" id="PTHR31458:SF2">
    <property type="entry name" value="POLYGALACTURONASE 1 BETA-LIKE PROTEIN 2"/>
    <property type="match status" value="1"/>
</dbReference>
<keyword evidence="2" id="KW-1185">Reference proteome</keyword>
<evidence type="ECO:0000313" key="1">
    <source>
        <dbReference type="EMBL" id="GAA0165761.1"/>
    </source>
</evidence>
<reference evidence="1 2" key="1">
    <citation type="submission" date="2024-01" db="EMBL/GenBank/DDBJ databases">
        <title>The complete chloroplast genome sequence of Lithospermum erythrorhizon: insights into the phylogenetic relationship among Boraginaceae species and the maternal lineages of purple gromwells.</title>
        <authorList>
            <person name="Okada T."/>
            <person name="Watanabe K."/>
        </authorList>
    </citation>
    <scope>NUCLEOTIDE SEQUENCE [LARGE SCALE GENOMIC DNA]</scope>
</reference>
<dbReference type="EMBL" id="BAABME010005484">
    <property type="protein sequence ID" value="GAA0165761.1"/>
    <property type="molecule type" value="Genomic_DNA"/>
</dbReference>
<dbReference type="InterPro" id="IPR051897">
    <property type="entry name" value="PG-associated_BURP"/>
</dbReference>
<dbReference type="Proteomes" id="UP001454036">
    <property type="component" value="Unassembled WGS sequence"/>
</dbReference>
<dbReference type="AlphaFoldDB" id="A0AAV3QRC9"/>
<comment type="caution">
    <text evidence="1">The sequence shown here is derived from an EMBL/GenBank/DDBJ whole genome shotgun (WGS) entry which is preliminary data.</text>
</comment>
<name>A0AAV3QRC9_LITER</name>
<sequence>MQVHTVRAGGLSAGVRKSVIGRSPFTPKAALTRYWKMKISNDLPQPSFLLDKASPMNVVQLATFLKLADDKNALSTLLTTFCESANLFCFPDLLETTNSLNKQEEGNVNFVSYQNKNFTNYGTKEVGEGTAGDPWTTGKSLPAMLPKGSSQTKVSTPMATNAQHGAGDFKEYTKEVYIANASFTSYSDKAKGQKQSFETYTTDSNEGDGKFTSYGKNGNKAENDFSNYGKHANRLGAIFSNYGDIPWS</sequence>
<gene>
    <name evidence="1" type="ORF">LIER_21081</name>
</gene>
<evidence type="ECO:0000313" key="2">
    <source>
        <dbReference type="Proteomes" id="UP001454036"/>
    </source>
</evidence>
<proteinExistence type="predicted"/>
<evidence type="ECO:0008006" key="3">
    <source>
        <dbReference type="Google" id="ProtNLM"/>
    </source>
</evidence>
<dbReference type="PANTHER" id="PTHR31458">
    <property type="entry name" value="POLYGALACTURONASE 1 BETA-LIKE PROTEIN 2"/>
    <property type="match status" value="1"/>
</dbReference>
<protein>
    <recommendedName>
        <fullName evidence="3">BURP domain-containing protein</fullName>
    </recommendedName>
</protein>